<keyword evidence="2" id="KW-1185">Reference proteome</keyword>
<dbReference type="Gramene" id="TRITD2Bv1G048730.1">
    <property type="protein sequence ID" value="TRITD2Bv1G048730.1"/>
    <property type="gene ID" value="TRITD2Bv1G048730"/>
</dbReference>
<proteinExistence type="predicted"/>
<dbReference type="EMBL" id="LT934114">
    <property type="protein sequence ID" value="VAH42933.1"/>
    <property type="molecule type" value="Genomic_DNA"/>
</dbReference>
<gene>
    <name evidence="1" type="ORF">TRITD_2Bv1G048730</name>
</gene>
<organism evidence="1 2">
    <name type="scientific">Triticum turgidum subsp. durum</name>
    <name type="common">Durum wheat</name>
    <name type="synonym">Triticum durum</name>
    <dbReference type="NCBI Taxonomy" id="4567"/>
    <lineage>
        <taxon>Eukaryota</taxon>
        <taxon>Viridiplantae</taxon>
        <taxon>Streptophyta</taxon>
        <taxon>Embryophyta</taxon>
        <taxon>Tracheophyta</taxon>
        <taxon>Spermatophyta</taxon>
        <taxon>Magnoliopsida</taxon>
        <taxon>Liliopsida</taxon>
        <taxon>Poales</taxon>
        <taxon>Poaceae</taxon>
        <taxon>BOP clade</taxon>
        <taxon>Pooideae</taxon>
        <taxon>Triticodae</taxon>
        <taxon>Triticeae</taxon>
        <taxon>Triticinae</taxon>
        <taxon>Triticum</taxon>
    </lineage>
</organism>
<evidence type="ECO:0000313" key="2">
    <source>
        <dbReference type="Proteomes" id="UP000324705"/>
    </source>
</evidence>
<dbReference type="AlphaFoldDB" id="A0A9R1RIL6"/>
<evidence type="ECO:0000313" key="1">
    <source>
        <dbReference type="EMBL" id="VAH42933.1"/>
    </source>
</evidence>
<accession>A0A9R1RIL6</accession>
<reference evidence="1 2" key="1">
    <citation type="submission" date="2017-09" db="EMBL/GenBank/DDBJ databases">
        <authorList>
            <consortium name="International Durum Wheat Genome Sequencing Consortium (IDWGSC)"/>
            <person name="Milanesi L."/>
        </authorList>
    </citation>
    <scope>NUCLEOTIDE SEQUENCE [LARGE SCALE GENOMIC DNA]</scope>
    <source>
        <strain evidence="2">cv. Svevo</strain>
    </source>
</reference>
<dbReference type="Proteomes" id="UP000324705">
    <property type="component" value="Chromosome 2B"/>
</dbReference>
<protein>
    <submittedName>
        <fullName evidence="1">Uncharacterized protein</fullName>
    </submittedName>
</protein>
<sequence>MRTEPMHWARASFQLGSNCESVDNNLCESFNHSIVDARFYPIISMQERIRKKILVRVQEQRAKSEK</sequence>
<name>A0A9R1RIL6_TRITD</name>
<dbReference type="OMA" id="FLAGANC"/>